<comment type="caution">
    <text evidence="3">The sequence shown here is derived from an EMBL/GenBank/DDBJ whole genome shotgun (WGS) entry which is preliminary data.</text>
</comment>
<reference evidence="3" key="1">
    <citation type="submission" date="2020-05" db="EMBL/GenBank/DDBJ databases">
        <title>WGS assembly of Panicum virgatum.</title>
        <authorList>
            <person name="Lovell J.T."/>
            <person name="Jenkins J."/>
            <person name="Shu S."/>
            <person name="Juenger T.E."/>
            <person name="Schmutz J."/>
        </authorList>
    </citation>
    <scope>NUCLEOTIDE SEQUENCE</scope>
    <source>
        <strain evidence="3">AP13</strain>
    </source>
</reference>
<accession>A0A8T0RHD1</accession>
<organism evidence="3 4">
    <name type="scientific">Panicum virgatum</name>
    <name type="common">Blackwell switchgrass</name>
    <dbReference type="NCBI Taxonomy" id="38727"/>
    <lineage>
        <taxon>Eukaryota</taxon>
        <taxon>Viridiplantae</taxon>
        <taxon>Streptophyta</taxon>
        <taxon>Embryophyta</taxon>
        <taxon>Tracheophyta</taxon>
        <taxon>Spermatophyta</taxon>
        <taxon>Magnoliopsida</taxon>
        <taxon>Liliopsida</taxon>
        <taxon>Poales</taxon>
        <taxon>Poaceae</taxon>
        <taxon>PACMAD clade</taxon>
        <taxon>Panicoideae</taxon>
        <taxon>Panicodae</taxon>
        <taxon>Paniceae</taxon>
        <taxon>Panicinae</taxon>
        <taxon>Panicum</taxon>
        <taxon>Panicum sect. Hiantes</taxon>
    </lineage>
</organism>
<evidence type="ECO:0000256" key="1">
    <source>
        <dbReference type="ARBA" id="ARBA00022737"/>
    </source>
</evidence>
<dbReference type="PANTHER" id="PTHR47186:SF3">
    <property type="entry name" value="OS09G0267800 PROTEIN"/>
    <property type="match status" value="1"/>
</dbReference>
<dbReference type="Gene3D" id="3.80.10.10">
    <property type="entry name" value="Ribonuclease Inhibitor"/>
    <property type="match status" value="1"/>
</dbReference>
<dbReference type="PROSITE" id="PS51450">
    <property type="entry name" value="LRR"/>
    <property type="match status" value="1"/>
</dbReference>
<proteinExistence type="predicted"/>
<dbReference type="InterPro" id="IPR001611">
    <property type="entry name" value="Leu-rich_rpt"/>
</dbReference>
<dbReference type="EMBL" id="CM029047">
    <property type="protein sequence ID" value="KAG2585492.1"/>
    <property type="molecule type" value="Genomic_DNA"/>
</dbReference>
<dbReference type="InterPro" id="IPR055414">
    <property type="entry name" value="LRR_R13L4/SHOC2-like"/>
</dbReference>
<evidence type="ECO:0000313" key="4">
    <source>
        <dbReference type="Proteomes" id="UP000823388"/>
    </source>
</evidence>
<sequence length="194" mass="22023">MDYSNPHHLSALYSLTHSENKDIMEINLMSLRALQLGGGCPSVNYNQLTSTIHLRYLDISESKITKLPDSVCLLYNLQSLRLNNCRGLQYLPEGMTTSLKKLIHIHLLGCWKLEQMPPKLGLLHNLHTLTTFIVGTGDGFGIEELKDLRHLGNRLELYNLRNVKSGSKANLHEKHNLDELLLCWGRSIYDDATC</sequence>
<dbReference type="SUPFAM" id="SSF52047">
    <property type="entry name" value="RNI-like"/>
    <property type="match status" value="1"/>
</dbReference>
<evidence type="ECO:0000259" key="2">
    <source>
        <dbReference type="Pfam" id="PF23598"/>
    </source>
</evidence>
<evidence type="ECO:0000313" key="3">
    <source>
        <dbReference type="EMBL" id="KAG2585492.1"/>
    </source>
</evidence>
<name>A0A8T0RHD1_PANVG</name>
<protein>
    <recommendedName>
        <fullName evidence="2">Disease resistance R13L4/SHOC-2-like LRR domain-containing protein</fullName>
    </recommendedName>
</protein>
<dbReference type="InterPro" id="IPR032675">
    <property type="entry name" value="LRR_dom_sf"/>
</dbReference>
<dbReference type="Pfam" id="PF23598">
    <property type="entry name" value="LRR_14"/>
    <property type="match status" value="1"/>
</dbReference>
<keyword evidence="4" id="KW-1185">Reference proteome</keyword>
<gene>
    <name evidence="3" type="ORF">PVAP13_6KG393381</name>
</gene>
<dbReference type="Proteomes" id="UP000823388">
    <property type="component" value="Chromosome 6K"/>
</dbReference>
<keyword evidence="1" id="KW-0677">Repeat</keyword>
<dbReference type="AlphaFoldDB" id="A0A8T0RHD1"/>
<feature type="domain" description="Disease resistance R13L4/SHOC-2-like LRR" evidence="2">
    <location>
        <begin position="28"/>
        <end position="155"/>
    </location>
</feature>
<dbReference type="PANTHER" id="PTHR47186">
    <property type="entry name" value="LEUCINE-RICH REPEAT-CONTAINING PROTEIN 57"/>
    <property type="match status" value="1"/>
</dbReference>